<dbReference type="InterPro" id="IPR036875">
    <property type="entry name" value="Znf_CCHC_sf"/>
</dbReference>
<reference evidence="4" key="1">
    <citation type="journal article" date="2019" name="Sci. Rep.">
        <title>Draft genome of Tanacetum cinerariifolium, the natural source of mosquito coil.</title>
        <authorList>
            <person name="Yamashiro T."/>
            <person name="Shiraishi A."/>
            <person name="Satake H."/>
            <person name="Nakayama K."/>
        </authorList>
    </citation>
    <scope>NUCLEOTIDE SEQUENCE</scope>
</reference>
<feature type="domain" description="CCHC-type" evidence="3">
    <location>
        <begin position="545"/>
        <end position="558"/>
    </location>
</feature>
<evidence type="ECO:0000259" key="3">
    <source>
        <dbReference type="PROSITE" id="PS50158"/>
    </source>
</evidence>
<protein>
    <submittedName>
        <fullName evidence="4">Copia protein</fullName>
    </submittedName>
</protein>
<keyword evidence="1" id="KW-0862">Zinc</keyword>
<organism evidence="4">
    <name type="scientific">Tanacetum cinerariifolium</name>
    <name type="common">Dalmatian daisy</name>
    <name type="synonym">Chrysanthemum cinerariifolium</name>
    <dbReference type="NCBI Taxonomy" id="118510"/>
    <lineage>
        <taxon>Eukaryota</taxon>
        <taxon>Viridiplantae</taxon>
        <taxon>Streptophyta</taxon>
        <taxon>Embryophyta</taxon>
        <taxon>Tracheophyta</taxon>
        <taxon>Spermatophyta</taxon>
        <taxon>Magnoliopsida</taxon>
        <taxon>eudicotyledons</taxon>
        <taxon>Gunneridae</taxon>
        <taxon>Pentapetalae</taxon>
        <taxon>asterids</taxon>
        <taxon>campanulids</taxon>
        <taxon>Asterales</taxon>
        <taxon>Asteraceae</taxon>
        <taxon>Asteroideae</taxon>
        <taxon>Anthemideae</taxon>
        <taxon>Anthemidinae</taxon>
        <taxon>Tanacetum</taxon>
    </lineage>
</organism>
<dbReference type="GO" id="GO:0003676">
    <property type="term" value="F:nucleic acid binding"/>
    <property type="evidence" value="ECO:0007669"/>
    <property type="project" value="InterPro"/>
</dbReference>
<feature type="region of interest" description="Disordered" evidence="2">
    <location>
        <begin position="728"/>
        <end position="759"/>
    </location>
</feature>
<dbReference type="PROSITE" id="PS50158">
    <property type="entry name" value="ZF_CCHC"/>
    <property type="match status" value="1"/>
</dbReference>
<keyword evidence="1" id="KW-0863">Zinc-finger</keyword>
<accession>A0A699HFU1</accession>
<evidence type="ECO:0000256" key="1">
    <source>
        <dbReference type="PROSITE-ProRule" id="PRU00047"/>
    </source>
</evidence>
<proteinExistence type="predicted"/>
<sequence>MASGDNKCDAEDVLSKLLRIADNTKPPLSIDTFGNNGGDDSETSGPVTQAEELVDSGHSSTLSSLVEHGSLRVLQLWGTNAFISYGDGSALLGKVNFKGVRNVTLGRGRQNKGKGEVLRPRAKVTAIEESKDLTSLSLDELIRNLKVYEMIIKKYSKIVKAKGERKSLALKAKKKSSDEKCSTSRSEDEKYAIAVRDFKKFFKKVFKRRDRFVRQFKTTKRSSKVFEMARTTKVIENVLDAAKDETCLIAQASNEICLGADLEPDEWIKDNECSKHMTGNRKLFSSYKAYNGGNVIFGGNLHGNIIGKEPKNVNEALTDKSWLIAIQEELNQFIANDVWDLVPQHKNMTIIGTKWVFRNKLDENGIVSQNKAKLVAQGYNQQEGIDYDETSASVARLESIRIQLVYACALDFKLFQVDVKSAFLDGFINEENQTALAISTTEAEYVSTEKACQQALWMKQAFIDYDVRLDDVLIMCDNKGVIDVSKNLDFQDSPDDEEDTRSSHEYLKDLEEEYQAKSLLAKYKRFFKKAAQRFSSAKATDQIECHKCGKKGHFARDCWSKTSVPSYQSPFQPKLLHSFENKPKMRNTKDFESKYNKEKAKLALLNSNALALSSFPSKNKANNSDMSITSSVLHKLSEAEGSTLPNHNTDKVPSNKSQRNIIDPLAVISDSPASDYDSADESSVCSTPLLLLKKLDGAEPSSRPKTIKLILKSKSTFKAKTLKGITINEPSSAPARDNKSSSASKTNLTPVGNLKNVNVKDDPPIAMVMKELNELKLQISKK</sequence>
<dbReference type="GO" id="GO:0008270">
    <property type="term" value="F:zinc ion binding"/>
    <property type="evidence" value="ECO:0007669"/>
    <property type="project" value="UniProtKB-KW"/>
</dbReference>
<dbReference type="InterPro" id="IPR054722">
    <property type="entry name" value="PolX-like_BBD"/>
</dbReference>
<dbReference type="AlphaFoldDB" id="A0A699HFU1"/>
<dbReference type="EMBL" id="BKCJ010134644">
    <property type="protein sequence ID" value="GEX85579.1"/>
    <property type="molecule type" value="Genomic_DNA"/>
</dbReference>
<gene>
    <name evidence="4" type="ORF">Tci_357554</name>
</gene>
<keyword evidence="1" id="KW-0479">Metal-binding</keyword>
<feature type="region of interest" description="Disordered" evidence="2">
    <location>
        <begin position="28"/>
        <end position="47"/>
    </location>
</feature>
<dbReference type="SMART" id="SM00343">
    <property type="entry name" value="ZnF_C2HC"/>
    <property type="match status" value="1"/>
</dbReference>
<dbReference type="InterPro" id="IPR001878">
    <property type="entry name" value="Znf_CCHC"/>
</dbReference>
<dbReference type="Pfam" id="PF07727">
    <property type="entry name" value="RVT_2"/>
    <property type="match status" value="1"/>
</dbReference>
<comment type="caution">
    <text evidence="4">The sequence shown here is derived from an EMBL/GenBank/DDBJ whole genome shotgun (WGS) entry which is preliminary data.</text>
</comment>
<dbReference type="Pfam" id="PF22936">
    <property type="entry name" value="Pol_BBD"/>
    <property type="match status" value="1"/>
</dbReference>
<dbReference type="Gene3D" id="4.10.60.10">
    <property type="entry name" value="Zinc finger, CCHC-type"/>
    <property type="match status" value="1"/>
</dbReference>
<evidence type="ECO:0000313" key="4">
    <source>
        <dbReference type="EMBL" id="GEX85579.1"/>
    </source>
</evidence>
<name>A0A699HFU1_TANCI</name>
<dbReference type="SUPFAM" id="SSF57756">
    <property type="entry name" value="Retrovirus zinc finger-like domains"/>
    <property type="match status" value="1"/>
</dbReference>
<evidence type="ECO:0000256" key="2">
    <source>
        <dbReference type="SAM" id="MobiDB-lite"/>
    </source>
</evidence>
<feature type="compositionally biased region" description="Polar residues" evidence="2">
    <location>
        <begin position="740"/>
        <end position="750"/>
    </location>
</feature>
<dbReference type="Pfam" id="PF00098">
    <property type="entry name" value="zf-CCHC"/>
    <property type="match status" value="1"/>
</dbReference>
<dbReference type="InterPro" id="IPR013103">
    <property type="entry name" value="RVT_2"/>
</dbReference>